<dbReference type="Proteomes" id="UP001558632">
    <property type="component" value="Unassembled WGS sequence"/>
</dbReference>
<name>A0ABR3L0H0_TRISP</name>
<organism evidence="2 3">
    <name type="scientific">Trichinella spiralis</name>
    <name type="common">Trichina worm</name>
    <dbReference type="NCBI Taxonomy" id="6334"/>
    <lineage>
        <taxon>Eukaryota</taxon>
        <taxon>Metazoa</taxon>
        <taxon>Ecdysozoa</taxon>
        <taxon>Nematoda</taxon>
        <taxon>Enoplea</taxon>
        <taxon>Dorylaimia</taxon>
        <taxon>Trichinellida</taxon>
        <taxon>Trichinellidae</taxon>
        <taxon>Trichinella</taxon>
    </lineage>
</organism>
<gene>
    <name evidence="1" type="ORF">TSPI_06715</name>
    <name evidence="2" type="ORF">TSPI_10713</name>
</gene>
<evidence type="ECO:0000313" key="1">
    <source>
        <dbReference type="EMBL" id="KAL1230299.1"/>
    </source>
</evidence>
<dbReference type="EMBL" id="JBEUSY010000476">
    <property type="protein sequence ID" value="KAL1230299.1"/>
    <property type="molecule type" value="Genomic_DNA"/>
</dbReference>
<reference evidence="2" key="1">
    <citation type="submission" date="2024-06" db="EMBL/GenBank/DDBJ databases">
        <authorList>
            <person name="Korhonen P.K."/>
            <person name="La Rosa G."/>
            <person name="Gomez-Morales M.A."/>
            <person name="Tosini F."/>
            <person name="Sumanam S."/>
            <person name="Young N.D."/>
            <person name="Chang B.C."/>
            <person name="Gasser R.B."/>
        </authorList>
    </citation>
    <scope>NUCLEOTIDE SEQUENCE</scope>
    <source>
        <strain evidence="2">ISS534</strain>
    </source>
</reference>
<dbReference type="KEGG" id="tsp:Tsp_07663"/>
<evidence type="ECO:0000313" key="3">
    <source>
        <dbReference type="Proteomes" id="UP001558632"/>
    </source>
</evidence>
<dbReference type="PROSITE" id="PS00022">
    <property type="entry name" value="EGF_1"/>
    <property type="match status" value="1"/>
</dbReference>
<accession>A0ABR3L0H0</accession>
<sequence length="425" mass="48824">MSCAPLFMRFPTMLKRQEILLCFWLIGLLCCSVASSQVVDQNVCPHKVAENIIGMEPLKLGLYNKSHDYCLTFKVKSNSKARDRSKTLKWFQAESDACLEMFPNGRVSPLKLLTDHIIDQGSFPENVTKTIVTADVVSLVTGPVLKLINGSLIEYFSMYHSEIKNGKMAFREKSCYYNKSTGEGNCDAIDPRLASRTELLKMSKNAVSYCGMAKLEASDGIVDVTKSWFEPCSEVLEKQDEYICAHRPYFNCDYVSRILPCHRVNNSDRCIEQTNYYIWRFNEKPYGQVCPTNKTAECNCSKAVTLNLNDQPPICQNEGQLHYRPDGSIFCWCRPSNKGKKCQIETESLLTNFLLFALIIYFIVMLYAFLYEKIVRSNKSVKIVNMTPVEKRCHVFDHLRFMHSAEYKKQVESVQDQTSAERYYE</sequence>
<protein>
    <submittedName>
        <fullName evidence="2">Slit</fullName>
    </submittedName>
</protein>
<keyword evidence="3" id="KW-1185">Reference proteome</keyword>
<dbReference type="InterPro" id="IPR000742">
    <property type="entry name" value="EGF"/>
</dbReference>
<reference evidence="2 3" key="2">
    <citation type="submission" date="2024-07" db="EMBL/GenBank/DDBJ databases">
        <title>Enhanced genomic and transcriptomic resources for Trichinella pseudospiralis and T. spiralis underpin the discovery of pronounced molecular differences between stages and species.</title>
        <authorList>
            <person name="Pasi K.K."/>
            <person name="La Rosa G."/>
            <person name="Gomez-Morales M.A."/>
            <person name="Tosini F."/>
            <person name="Sumanam S."/>
            <person name="Young N.D."/>
            <person name="Chang B.C."/>
            <person name="Robin G.B."/>
        </authorList>
    </citation>
    <scope>NUCLEOTIDE SEQUENCE [LARGE SCALE GENOMIC DNA]</scope>
    <source>
        <strain evidence="2">ISS534</strain>
    </source>
</reference>
<comment type="caution">
    <text evidence="2">The sequence shown here is derived from an EMBL/GenBank/DDBJ whole genome shotgun (WGS) entry which is preliminary data.</text>
</comment>
<dbReference type="EMBL" id="JBEUSY010000047">
    <property type="protein sequence ID" value="KAL1245920.1"/>
    <property type="molecule type" value="Genomic_DNA"/>
</dbReference>
<evidence type="ECO:0000313" key="2">
    <source>
        <dbReference type="EMBL" id="KAL1245920.1"/>
    </source>
</evidence>
<proteinExistence type="predicted"/>
<dbReference type="PROSITE" id="PS50026">
    <property type="entry name" value="EGF_3"/>
    <property type="match status" value="1"/>
</dbReference>